<evidence type="ECO:0000313" key="3">
    <source>
        <dbReference type="EMBL" id="MCL7022171.1"/>
    </source>
</evidence>
<organism evidence="3 4">
    <name type="scientific">Papaver nudicaule</name>
    <name type="common">Iceland poppy</name>
    <dbReference type="NCBI Taxonomy" id="74823"/>
    <lineage>
        <taxon>Eukaryota</taxon>
        <taxon>Viridiplantae</taxon>
        <taxon>Streptophyta</taxon>
        <taxon>Embryophyta</taxon>
        <taxon>Tracheophyta</taxon>
        <taxon>Spermatophyta</taxon>
        <taxon>Magnoliopsida</taxon>
        <taxon>Ranunculales</taxon>
        <taxon>Papaveraceae</taxon>
        <taxon>Papaveroideae</taxon>
        <taxon>Papaver</taxon>
    </lineage>
</organism>
<evidence type="ECO:0000256" key="2">
    <source>
        <dbReference type="SAM" id="Phobius"/>
    </source>
</evidence>
<feature type="transmembrane region" description="Helical" evidence="2">
    <location>
        <begin position="45"/>
        <end position="67"/>
    </location>
</feature>
<protein>
    <submittedName>
        <fullName evidence="3">Uncharacterized protein</fullName>
    </submittedName>
</protein>
<evidence type="ECO:0000313" key="4">
    <source>
        <dbReference type="Proteomes" id="UP001177140"/>
    </source>
</evidence>
<dbReference type="EMBL" id="JAJJMA010008789">
    <property type="protein sequence ID" value="MCL7022171.1"/>
    <property type="molecule type" value="Genomic_DNA"/>
</dbReference>
<feature type="region of interest" description="Disordered" evidence="1">
    <location>
        <begin position="109"/>
        <end position="145"/>
    </location>
</feature>
<gene>
    <name evidence="3" type="ORF">MKW94_015604</name>
</gene>
<feature type="non-terminal residue" evidence="3">
    <location>
        <position position="1"/>
    </location>
</feature>
<dbReference type="Proteomes" id="UP001177140">
    <property type="component" value="Unassembled WGS sequence"/>
</dbReference>
<proteinExistence type="predicted"/>
<keyword evidence="2" id="KW-1133">Transmembrane helix</keyword>
<dbReference type="AlphaFoldDB" id="A0AA41RP23"/>
<keyword evidence="2" id="KW-0812">Transmembrane</keyword>
<comment type="caution">
    <text evidence="3">The sequence shown here is derived from an EMBL/GenBank/DDBJ whole genome shotgun (WGS) entry which is preliminary data.</text>
</comment>
<accession>A0AA41RP23</accession>
<evidence type="ECO:0000256" key="1">
    <source>
        <dbReference type="SAM" id="MobiDB-lite"/>
    </source>
</evidence>
<keyword evidence="2" id="KW-0472">Membrane</keyword>
<sequence>SYSDSQMPNFRSGILMEQHKMELCRFLCPFWAVSIITVNKCAFLILLYPLLVLCVFADIGFNEFIVLRNMFNEFTIWINKSKKVLRIGKTTFFQILRYLVAQSSKAKENSFQKQSSPSTGAPPAPPSPKAADSPTYLRKQPTSPSTVIKCSVSQRSKAESVTLQQKNTQTVVVHEKNLSVGDKTHCHHQKPQL</sequence>
<reference evidence="3" key="1">
    <citation type="submission" date="2022-03" db="EMBL/GenBank/DDBJ databases">
        <title>A functionally conserved STORR gene fusion in Papaver species that diverged 16.8 million years ago.</title>
        <authorList>
            <person name="Catania T."/>
        </authorList>
    </citation>
    <scope>NUCLEOTIDE SEQUENCE</scope>
    <source>
        <strain evidence="3">S-191538</strain>
    </source>
</reference>
<name>A0AA41RP23_PAPNU</name>
<keyword evidence="4" id="KW-1185">Reference proteome</keyword>